<comment type="activity regulation">
    <text evidence="10">Na(+) is not transported, but it plays an essential structural role and its presence is essential for fluoride channel function.</text>
</comment>
<sequence length="121" mass="12956">MNFLFVALGGAVGAMARYAISLIPLKTEFPFLTLITNIIGAILIGFIVGITSARDGVSKNMVLFWKTGVCGGFTTFSTFSLESYNLFEHNHCLLGCGYVLLSCLGCIFGVMCGEKLAAIIK</sequence>
<dbReference type="RefSeq" id="WP_015516360.1">
    <property type="nucleotide sequence ID" value="NZ_CVRQ01000018.1"/>
</dbReference>
<gene>
    <name evidence="10" type="primary">fluC</name>
    <name evidence="10" type="synonym">crcB</name>
    <name evidence="11" type="ORF">T1815_13701</name>
</gene>
<protein>
    <recommendedName>
        <fullName evidence="10">Fluoride-specific ion channel FluC</fullName>
    </recommendedName>
</protein>
<dbReference type="Proteomes" id="UP000049472">
    <property type="component" value="Unassembled WGS sequence"/>
</dbReference>
<proteinExistence type="inferred from homology"/>
<evidence type="ECO:0000313" key="12">
    <source>
        <dbReference type="Proteomes" id="UP000049472"/>
    </source>
</evidence>
<comment type="function">
    <text evidence="9 10">Fluoride-specific ion channel. Important for reducing fluoride concentration in the cell, thus reducing its toxicity.</text>
</comment>
<dbReference type="GO" id="GO:0046872">
    <property type="term" value="F:metal ion binding"/>
    <property type="evidence" value="ECO:0007669"/>
    <property type="project" value="UniProtKB-KW"/>
</dbReference>
<evidence type="ECO:0000256" key="5">
    <source>
        <dbReference type="ARBA" id="ARBA00023136"/>
    </source>
</evidence>
<reference evidence="12" key="1">
    <citation type="submission" date="2015-05" db="EMBL/GenBank/DDBJ databases">
        <authorList>
            <consortium name="Pathogen Informatics"/>
        </authorList>
    </citation>
    <scope>NUCLEOTIDE SEQUENCE [LARGE SCALE GENOMIC DNA]</scope>
    <source>
        <strain evidence="12">T1-815</strain>
    </source>
</reference>
<evidence type="ECO:0000256" key="6">
    <source>
        <dbReference type="ARBA" id="ARBA00023303"/>
    </source>
</evidence>
<comment type="similarity">
    <text evidence="7 10">Belongs to the fluoride channel Fluc/FEX (TC 1.A.43) family.</text>
</comment>
<dbReference type="NCBIfam" id="TIGR00494">
    <property type="entry name" value="crcB"/>
    <property type="match status" value="1"/>
</dbReference>
<keyword evidence="10" id="KW-0915">Sodium</keyword>
<keyword evidence="5 10" id="KW-0472">Membrane</keyword>
<accession>A0A0M6WK35</accession>
<dbReference type="GO" id="GO:0140114">
    <property type="term" value="P:cellular detoxification of fluoride"/>
    <property type="evidence" value="ECO:0007669"/>
    <property type="project" value="UniProtKB-UniRule"/>
</dbReference>
<feature type="transmembrane region" description="Helical" evidence="10">
    <location>
        <begin position="29"/>
        <end position="50"/>
    </location>
</feature>
<dbReference type="Pfam" id="PF02537">
    <property type="entry name" value="CRCB"/>
    <property type="match status" value="1"/>
</dbReference>
<comment type="catalytic activity">
    <reaction evidence="8">
        <text>fluoride(in) = fluoride(out)</text>
        <dbReference type="Rhea" id="RHEA:76159"/>
        <dbReference type="ChEBI" id="CHEBI:17051"/>
    </reaction>
    <physiologicalReaction direction="left-to-right" evidence="8">
        <dbReference type="Rhea" id="RHEA:76160"/>
    </physiologicalReaction>
</comment>
<dbReference type="InterPro" id="IPR003691">
    <property type="entry name" value="FluC"/>
</dbReference>
<keyword evidence="10" id="KW-0479">Metal-binding</keyword>
<evidence type="ECO:0000256" key="2">
    <source>
        <dbReference type="ARBA" id="ARBA00022475"/>
    </source>
</evidence>
<comment type="subcellular location">
    <subcellularLocation>
        <location evidence="1 10">Cell membrane</location>
        <topology evidence="1 10">Multi-pass membrane protein</topology>
    </subcellularLocation>
</comment>
<dbReference type="AlphaFoldDB" id="A0A0M6WK35"/>
<evidence type="ECO:0000256" key="9">
    <source>
        <dbReference type="ARBA" id="ARBA00049940"/>
    </source>
</evidence>
<keyword evidence="4 10" id="KW-1133">Transmembrane helix</keyword>
<feature type="transmembrane region" description="Helical" evidence="10">
    <location>
        <begin position="62"/>
        <end position="80"/>
    </location>
</feature>
<dbReference type="GO" id="GO:0062054">
    <property type="term" value="F:fluoride channel activity"/>
    <property type="evidence" value="ECO:0007669"/>
    <property type="project" value="UniProtKB-UniRule"/>
</dbReference>
<evidence type="ECO:0000256" key="8">
    <source>
        <dbReference type="ARBA" id="ARBA00035585"/>
    </source>
</evidence>
<keyword evidence="2 10" id="KW-1003">Cell membrane</keyword>
<evidence type="ECO:0000313" key="11">
    <source>
        <dbReference type="EMBL" id="CRL36602.1"/>
    </source>
</evidence>
<dbReference type="PANTHER" id="PTHR28259">
    <property type="entry name" value="FLUORIDE EXPORT PROTEIN 1-RELATED"/>
    <property type="match status" value="1"/>
</dbReference>
<feature type="binding site" evidence="10">
    <location>
        <position position="74"/>
    </location>
    <ligand>
        <name>Na(+)</name>
        <dbReference type="ChEBI" id="CHEBI:29101"/>
        <note>structural</note>
    </ligand>
</feature>
<evidence type="ECO:0000256" key="10">
    <source>
        <dbReference type="HAMAP-Rule" id="MF_00454"/>
    </source>
</evidence>
<keyword evidence="12" id="KW-1185">Reference proteome</keyword>
<organism evidence="11 12">
    <name type="scientific">Agathobacter rectalis</name>
    <dbReference type="NCBI Taxonomy" id="39491"/>
    <lineage>
        <taxon>Bacteria</taxon>
        <taxon>Bacillati</taxon>
        <taxon>Bacillota</taxon>
        <taxon>Clostridia</taxon>
        <taxon>Lachnospirales</taxon>
        <taxon>Lachnospiraceae</taxon>
        <taxon>Agathobacter</taxon>
    </lineage>
</organism>
<keyword evidence="10" id="KW-0813">Transport</keyword>
<evidence type="ECO:0000256" key="1">
    <source>
        <dbReference type="ARBA" id="ARBA00004651"/>
    </source>
</evidence>
<keyword evidence="3 10" id="KW-0812">Transmembrane</keyword>
<keyword evidence="6 10" id="KW-0407">Ion channel</keyword>
<dbReference type="GO" id="GO:0005886">
    <property type="term" value="C:plasma membrane"/>
    <property type="evidence" value="ECO:0007669"/>
    <property type="project" value="UniProtKB-SubCell"/>
</dbReference>
<evidence type="ECO:0000256" key="4">
    <source>
        <dbReference type="ARBA" id="ARBA00022989"/>
    </source>
</evidence>
<evidence type="ECO:0000256" key="7">
    <source>
        <dbReference type="ARBA" id="ARBA00035120"/>
    </source>
</evidence>
<dbReference type="HAMAP" id="MF_00454">
    <property type="entry name" value="FluC"/>
    <property type="match status" value="1"/>
</dbReference>
<feature type="binding site" evidence="10">
    <location>
        <position position="71"/>
    </location>
    <ligand>
        <name>Na(+)</name>
        <dbReference type="ChEBI" id="CHEBI:29101"/>
        <note>structural</note>
    </ligand>
</feature>
<dbReference type="PANTHER" id="PTHR28259:SF1">
    <property type="entry name" value="FLUORIDE EXPORT PROTEIN 1-RELATED"/>
    <property type="match status" value="1"/>
</dbReference>
<evidence type="ECO:0000256" key="3">
    <source>
        <dbReference type="ARBA" id="ARBA00022692"/>
    </source>
</evidence>
<dbReference type="EMBL" id="CVRQ01000018">
    <property type="protein sequence ID" value="CRL36602.1"/>
    <property type="molecule type" value="Genomic_DNA"/>
</dbReference>
<keyword evidence="10" id="KW-0406">Ion transport</keyword>
<name>A0A0M6WK35_9FIRM</name>
<feature type="transmembrane region" description="Helical" evidence="10">
    <location>
        <begin position="92"/>
        <end position="112"/>
    </location>
</feature>